<evidence type="ECO:0000259" key="8">
    <source>
        <dbReference type="PROSITE" id="PS50950"/>
    </source>
</evidence>
<dbReference type="Gene3D" id="6.20.210.20">
    <property type="entry name" value="THAP domain"/>
    <property type="match status" value="1"/>
</dbReference>
<keyword evidence="6" id="KW-0175">Coiled coil</keyword>
<dbReference type="EMBL" id="CAKXAJ010025913">
    <property type="protein sequence ID" value="CAH2245757.1"/>
    <property type="molecule type" value="Genomic_DNA"/>
</dbReference>
<dbReference type="PANTHER" id="PTHR47696:SF1">
    <property type="entry name" value="THAP DOMAIN-CONTAINING PROTEIN 2"/>
    <property type="match status" value="1"/>
</dbReference>
<accession>A0A8S4S666</accession>
<evidence type="ECO:0000256" key="1">
    <source>
        <dbReference type="ARBA" id="ARBA00022723"/>
    </source>
</evidence>
<proteinExistence type="predicted"/>
<dbReference type="Proteomes" id="UP000838756">
    <property type="component" value="Unassembled WGS sequence"/>
</dbReference>
<feature type="domain" description="THAP-type" evidence="8">
    <location>
        <begin position="1"/>
        <end position="87"/>
    </location>
</feature>
<evidence type="ECO:0000313" key="10">
    <source>
        <dbReference type="Proteomes" id="UP000838756"/>
    </source>
</evidence>
<feature type="compositionally biased region" description="Basic and acidic residues" evidence="7">
    <location>
        <begin position="102"/>
        <end position="128"/>
    </location>
</feature>
<evidence type="ECO:0000256" key="6">
    <source>
        <dbReference type="SAM" id="Coils"/>
    </source>
</evidence>
<dbReference type="InterPro" id="IPR006612">
    <property type="entry name" value="THAP_Znf"/>
</dbReference>
<keyword evidence="2 5" id="KW-0863">Zinc-finger</keyword>
<protein>
    <submittedName>
        <fullName evidence="9">Jg3965 protein</fullName>
    </submittedName>
</protein>
<comment type="caution">
    <text evidence="9">The sequence shown here is derived from an EMBL/GenBank/DDBJ whole genome shotgun (WGS) entry which is preliminary data.</text>
</comment>
<keyword evidence="4 5" id="KW-0238">DNA-binding</keyword>
<dbReference type="GO" id="GO:0008270">
    <property type="term" value="F:zinc ion binding"/>
    <property type="evidence" value="ECO:0007669"/>
    <property type="project" value="UniProtKB-KW"/>
</dbReference>
<evidence type="ECO:0000256" key="7">
    <source>
        <dbReference type="SAM" id="MobiDB-lite"/>
    </source>
</evidence>
<evidence type="ECO:0000256" key="3">
    <source>
        <dbReference type="ARBA" id="ARBA00022833"/>
    </source>
</evidence>
<dbReference type="GO" id="GO:0003677">
    <property type="term" value="F:DNA binding"/>
    <property type="evidence" value="ECO:0007669"/>
    <property type="project" value="UniProtKB-UniRule"/>
</dbReference>
<reference evidence="9" key="1">
    <citation type="submission" date="2022-03" db="EMBL/GenBank/DDBJ databases">
        <authorList>
            <person name="Lindestad O."/>
        </authorList>
    </citation>
    <scope>NUCLEOTIDE SEQUENCE</scope>
</reference>
<keyword evidence="3" id="KW-0862">Zinc</keyword>
<dbReference type="OrthoDB" id="7312725at2759"/>
<dbReference type="Pfam" id="PF05485">
    <property type="entry name" value="THAP"/>
    <property type="match status" value="1"/>
</dbReference>
<dbReference type="InterPro" id="IPR038441">
    <property type="entry name" value="THAP_Znf_sf"/>
</dbReference>
<keyword evidence="1" id="KW-0479">Metal-binding</keyword>
<organism evidence="9 10">
    <name type="scientific">Pararge aegeria aegeria</name>
    <dbReference type="NCBI Taxonomy" id="348720"/>
    <lineage>
        <taxon>Eukaryota</taxon>
        <taxon>Metazoa</taxon>
        <taxon>Ecdysozoa</taxon>
        <taxon>Arthropoda</taxon>
        <taxon>Hexapoda</taxon>
        <taxon>Insecta</taxon>
        <taxon>Pterygota</taxon>
        <taxon>Neoptera</taxon>
        <taxon>Endopterygota</taxon>
        <taxon>Lepidoptera</taxon>
        <taxon>Glossata</taxon>
        <taxon>Ditrysia</taxon>
        <taxon>Papilionoidea</taxon>
        <taxon>Nymphalidae</taxon>
        <taxon>Satyrinae</taxon>
        <taxon>Satyrini</taxon>
        <taxon>Parargina</taxon>
        <taxon>Pararge</taxon>
    </lineage>
</organism>
<sequence>MPTCVLRYCKSRSGRCPESNWSFFSFPSVGNKTRKEWIRFVQKERREENWLPSSASKLCSKHFRNKDIKVGKTGRACLKKGSLPCEDKKPKAATSESDEESDSKSVSDDESDSKLVPDDVSDSKPVAEDSKRIFEDKIEISLKSQVNTLQKQRIRQKGKIKKLEQENEVLKRKLSKLKNFVIHLVKKYDLQITGQMQVTPRE</sequence>
<keyword evidence="10" id="KW-1185">Reference proteome</keyword>
<dbReference type="PROSITE" id="PS50950">
    <property type="entry name" value="ZF_THAP"/>
    <property type="match status" value="1"/>
</dbReference>
<feature type="region of interest" description="Disordered" evidence="7">
    <location>
        <begin position="85"/>
        <end position="128"/>
    </location>
</feature>
<name>A0A8S4S666_9NEOP</name>
<dbReference type="SMART" id="SM00980">
    <property type="entry name" value="THAP"/>
    <property type="match status" value="1"/>
</dbReference>
<evidence type="ECO:0000256" key="4">
    <source>
        <dbReference type="ARBA" id="ARBA00023125"/>
    </source>
</evidence>
<gene>
    <name evidence="9" type="primary">jg3965</name>
    <name evidence="9" type="ORF">PAEG_LOCUS21203</name>
</gene>
<feature type="coiled-coil region" evidence="6">
    <location>
        <begin position="146"/>
        <end position="180"/>
    </location>
</feature>
<evidence type="ECO:0000256" key="2">
    <source>
        <dbReference type="ARBA" id="ARBA00022771"/>
    </source>
</evidence>
<dbReference type="PANTHER" id="PTHR47696">
    <property type="entry name" value="THAP DOMAIN-CONTAINING PROTEIN 2"/>
    <property type="match status" value="1"/>
</dbReference>
<dbReference type="AlphaFoldDB" id="A0A8S4S666"/>
<evidence type="ECO:0000256" key="5">
    <source>
        <dbReference type="PROSITE-ProRule" id="PRU00309"/>
    </source>
</evidence>
<dbReference type="SUPFAM" id="SSF57716">
    <property type="entry name" value="Glucocorticoid receptor-like (DNA-binding domain)"/>
    <property type="match status" value="1"/>
</dbReference>
<evidence type="ECO:0000313" key="9">
    <source>
        <dbReference type="EMBL" id="CAH2245757.1"/>
    </source>
</evidence>
<dbReference type="InterPro" id="IPR026521">
    <property type="entry name" value="THAP2"/>
</dbReference>